<keyword evidence="2" id="KW-1185">Reference proteome</keyword>
<dbReference type="InterPro" id="IPR025447">
    <property type="entry name" value="DUF4192"/>
</dbReference>
<evidence type="ECO:0000313" key="2">
    <source>
        <dbReference type="Proteomes" id="UP001157091"/>
    </source>
</evidence>
<accession>A0ABQ6I4K0</accession>
<dbReference type="Proteomes" id="UP001157091">
    <property type="component" value="Unassembled WGS sequence"/>
</dbReference>
<dbReference type="EMBL" id="BSUK01000001">
    <property type="protein sequence ID" value="GMA25704.1"/>
    <property type="molecule type" value="Genomic_DNA"/>
</dbReference>
<evidence type="ECO:0000313" key="1">
    <source>
        <dbReference type="EMBL" id="GMA25704.1"/>
    </source>
</evidence>
<protein>
    <recommendedName>
        <fullName evidence="3">DUF4192 domain-containing protein</fullName>
    </recommendedName>
</protein>
<gene>
    <name evidence="1" type="ORF">GCM10025864_34630</name>
</gene>
<reference evidence="2" key="1">
    <citation type="journal article" date="2019" name="Int. J. Syst. Evol. Microbiol.">
        <title>The Global Catalogue of Microorganisms (GCM) 10K type strain sequencing project: providing services to taxonomists for standard genome sequencing and annotation.</title>
        <authorList>
            <consortium name="The Broad Institute Genomics Platform"/>
            <consortium name="The Broad Institute Genome Sequencing Center for Infectious Disease"/>
            <person name="Wu L."/>
            <person name="Ma J."/>
        </authorList>
    </citation>
    <scope>NUCLEOTIDE SEQUENCE [LARGE SCALE GENOMIC DNA]</scope>
    <source>
        <strain evidence="2">NBRC 106348</strain>
    </source>
</reference>
<comment type="caution">
    <text evidence="1">The sequence shown here is derived from an EMBL/GenBank/DDBJ whole genome shotgun (WGS) entry which is preliminary data.</text>
</comment>
<evidence type="ECO:0008006" key="3">
    <source>
        <dbReference type="Google" id="ProtNLM"/>
    </source>
</evidence>
<dbReference type="Pfam" id="PF13830">
    <property type="entry name" value="DUF4192"/>
    <property type="match status" value="1"/>
</dbReference>
<organism evidence="1 2">
    <name type="scientific">Luteimicrobium album</name>
    <dbReference type="NCBI Taxonomy" id="1054550"/>
    <lineage>
        <taxon>Bacteria</taxon>
        <taxon>Bacillati</taxon>
        <taxon>Actinomycetota</taxon>
        <taxon>Actinomycetes</taxon>
        <taxon>Micrococcales</taxon>
        <taxon>Luteimicrobium</taxon>
    </lineage>
</organism>
<sequence>MDTPLLATRPADLLAYVPYRLGYRPRDSVVVLSLRPPRGAVGLVARSDVGDLLSERGGAALARAVATHVLRDGPREVVLVAYGDDETASLDAAAVLADALAVTGPGVPVAARWHVTSTGYRGLGCADPECCPVAGHPLTDLDASPVAADLVYAGVSVAASREEAYALAPVDPARRASALRAARRWARRREELGVRAWRRASLRAWRDVHAAVAAADPLARADGTRRGPAQVAAAHVGRVAGALTDPIVRDAVLLTLLPTGDPALPDRMIDAASTGVGIEALEEAASAVTLLVDPDRGVAPDVDEARVARVAAELVASHARGDGHAYALGLAAALAWWVGDGGLAGARAERALEVGPDHGLARLVADALDRGLGPGWARAGHLAFR</sequence>
<name>A0ABQ6I4K0_9MICO</name>
<dbReference type="RefSeq" id="WP_284294219.1">
    <property type="nucleotide sequence ID" value="NZ_BSUK01000001.1"/>
</dbReference>
<proteinExistence type="predicted"/>